<evidence type="ECO:0000313" key="2">
    <source>
        <dbReference type="Proteomes" id="UP000821865"/>
    </source>
</evidence>
<evidence type="ECO:0000313" key="1">
    <source>
        <dbReference type="EMBL" id="KAH7959711.1"/>
    </source>
</evidence>
<dbReference type="Proteomes" id="UP000821865">
    <property type="component" value="Chromosome 3"/>
</dbReference>
<comment type="caution">
    <text evidence="1">The sequence shown here is derived from an EMBL/GenBank/DDBJ whole genome shotgun (WGS) entry which is preliminary data.</text>
</comment>
<proteinExistence type="predicted"/>
<gene>
    <name evidence="1" type="ORF">HPB49_013185</name>
</gene>
<accession>A0ACB8D5N4</accession>
<protein>
    <submittedName>
        <fullName evidence="1">Uncharacterized protein</fullName>
    </submittedName>
</protein>
<sequence length="314" mass="33631">MTALPPKIPPESHEGTSSKDGIRATDVDSLWGMPVLVTVVAFLSTVVITNAPFFFVRFIDAYGATHEMASWPLTIVALVSHLVGAGMGILMICLSIYTMDYFDKYRGTVSGLKYVGWSASGLVFPAILAKLVDVYHMRVIMNNVVAYAVDKGSPLPLADSLIMYAAVSGVVGRLSLPLASDTLGLSRDVFVASNLLVMALCLALLAEVAAHALVTVLVVGVSLAAGSVLSMKPVLVAEYVGVRMMTATWGVMGVLMVPLLLTGPLIVGFFRDGKGSFDNLYRLHSALNLFIALILFVLAFHRKIHRKKSADEGK</sequence>
<reference evidence="1" key="1">
    <citation type="submission" date="2020-05" db="EMBL/GenBank/DDBJ databases">
        <title>Large-scale comparative analyses of tick genomes elucidate their genetic diversity and vector capacities.</title>
        <authorList>
            <person name="Jia N."/>
            <person name="Wang J."/>
            <person name="Shi W."/>
            <person name="Du L."/>
            <person name="Sun Y."/>
            <person name="Zhan W."/>
            <person name="Jiang J."/>
            <person name="Wang Q."/>
            <person name="Zhang B."/>
            <person name="Ji P."/>
            <person name="Sakyi L.B."/>
            <person name="Cui X."/>
            <person name="Yuan T."/>
            <person name="Jiang B."/>
            <person name="Yang W."/>
            <person name="Lam T.T.-Y."/>
            <person name="Chang Q."/>
            <person name="Ding S."/>
            <person name="Wang X."/>
            <person name="Zhu J."/>
            <person name="Ruan X."/>
            <person name="Zhao L."/>
            <person name="Wei J."/>
            <person name="Que T."/>
            <person name="Du C."/>
            <person name="Cheng J."/>
            <person name="Dai P."/>
            <person name="Han X."/>
            <person name="Huang E."/>
            <person name="Gao Y."/>
            <person name="Liu J."/>
            <person name="Shao H."/>
            <person name="Ye R."/>
            <person name="Li L."/>
            <person name="Wei W."/>
            <person name="Wang X."/>
            <person name="Wang C."/>
            <person name="Yang T."/>
            <person name="Huo Q."/>
            <person name="Li W."/>
            <person name="Guo W."/>
            <person name="Chen H."/>
            <person name="Zhou L."/>
            <person name="Ni X."/>
            <person name="Tian J."/>
            <person name="Zhou Y."/>
            <person name="Sheng Y."/>
            <person name="Liu T."/>
            <person name="Pan Y."/>
            <person name="Xia L."/>
            <person name="Li J."/>
            <person name="Zhao F."/>
            <person name="Cao W."/>
        </authorList>
    </citation>
    <scope>NUCLEOTIDE SEQUENCE</scope>
    <source>
        <strain evidence="1">Dsil-2018</strain>
    </source>
</reference>
<keyword evidence="2" id="KW-1185">Reference proteome</keyword>
<organism evidence="1 2">
    <name type="scientific">Dermacentor silvarum</name>
    <name type="common">Tick</name>
    <dbReference type="NCBI Taxonomy" id="543639"/>
    <lineage>
        <taxon>Eukaryota</taxon>
        <taxon>Metazoa</taxon>
        <taxon>Ecdysozoa</taxon>
        <taxon>Arthropoda</taxon>
        <taxon>Chelicerata</taxon>
        <taxon>Arachnida</taxon>
        <taxon>Acari</taxon>
        <taxon>Parasitiformes</taxon>
        <taxon>Ixodida</taxon>
        <taxon>Ixodoidea</taxon>
        <taxon>Ixodidae</taxon>
        <taxon>Rhipicephalinae</taxon>
        <taxon>Dermacentor</taxon>
    </lineage>
</organism>
<name>A0ACB8D5N4_DERSI</name>
<dbReference type="EMBL" id="CM023472">
    <property type="protein sequence ID" value="KAH7959711.1"/>
    <property type="molecule type" value="Genomic_DNA"/>
</dbReference>